<gene>
    <name evidence="1" type="ORF">GBK04_23000</name>
</gene>
<keyword evidence="2" id="KW-1185">Reference proteome</keyword>
<accession>A0A7C9BM69</accession>
<dbReference type="Proteomes" id="UP000479293">
    <property type="component" value="Unassembled WGS sequence"/>
</dbReference>
<protein>
    <submittedName>
        <fullName evidence="1">Carboxypeptidase regulatory-like domain-containing protein</fullName>
    </submittedName>
</protein>
<comment type="caution">
    <text evidence="1">The sequence shown here is derived from an EMBL/GenBank/DDBJ whole genome shotgun (WGS) entry which is preliminary data.</text>
</comment>
<evidence type="ECO:0000313" key="2">
    <source>
        <dbReference type="Proteomes" id="UP000479293"/>
    </source>
</evidence>
<proteinExistence type="predicted"/>
<dbReference type="EMBL" id="WHLY01000002">
    <property type="protein sequence ID" value="MPR36135.1"/>
    <property type="molecule type" value="Genomic_DNA"/>
</dbReference>
<keyword evidence="1" id="KW-0645">Protease</keyword>
<evidence type="ECO:0000313" key="1">
    <source>
        <dbReference type="EMBL" id="MPR36135.1"/>
    </source>
</evidence>
<organism evidence="1 2">
    <name type="scientific">Salmonirosea aquatica</name>
    <dbReference type="NCBI Taxonomy" id="2654236"/>
    <lineage>
        <taxon>Bacteria</taxon>
        <taxon>Pseudomonadati</taxon>
        <taxon>Bacteroidota</taxon>
        <taxon>Cytophagia</taxon>
        <taxon>Cytophagales</taxon>
        <taxon>Spirosomataceae</taxon>
        <taxon>Salmonirosea</taxon>
    </lineage>
</organism>
<keyword evidence="1" id="KW-0378">Hydrolase</keyword>
<keyword evidence="1" id="KW-0121">Carboxypeptidase</keyword>
<reference evidence="1 2" key="1">
    <citation type="submission" date="2019-10" db="EMBL/GenBank/DDBJ databases">
        <title>Draft Genome Sequence of Cytophagaceae sp. SJW1-29.</title>
        <authorList>
            <person name="Choi A."/>
        </authorList>
    </citation>
    <scope>NUCLEOTIDE SEQUENCE [LARGE SCALE GENOMIC DNA]</scope>
    <source>
        <strain evidence="1 2">SJW1-29</strain>
    </source>
</reference>
<dbReference type="GO" id="GO:0004180">
    <property type="term" value="F:carboxypeptidase activity"/>
    <property type="evidence" value="ECO:0007669"/>
    <property type="project" value="UniProtKB-KW"/>
</dbReference>
<dbReference type="SUPFAM" id="SSF49464">
    <property type="entry name" value="Carboxypeptidase regulatory domain-like"/>
    <property type="match status" value="1"/>
</dbReference>
<name>A0A7C9BM69_9BACT</name>
<dbReference type="Gene3D" id="2.60.40.1120">
    <property type="entry name" value="Carboxypeptidase-like, regulatory domain"/>
    <property type="match status" value="1"/>
</dbReference>
<dbReference type="AlphaFoldDB" id="A0A7C9BM69"/>
<dbReference type="InterPro" id="IPR008969">
    <property type="entry name" value="CarboxyPept-like_regulatory"/>
</dbReference>
<sequence length="297" mass="32530">MGHGLRRRLYLARRAEHPAEHGHSSETDRETQAGDLIAMNKKNMQKTQRAFLGALLTMSLLGASCQTSTPDPGTADPGKPTPGYVVGKAVDAQGKPLEGVEIVIDNTLFYNSNLLTNTDAKGEYRVKTPTGTYQATAEIRRMYNGKSYLLDLAPDNPNAFAGQDGAVRNFEWRLSGEKPDNPGAFYGGSVEVSNEVGKGPYDAENIEFTFTPVGPLIDGSTGKTLVLPYDTYYGRIPDVPIGRYRITAVYKPTGTRLKLRNRVNGTYAADGAVTMDFFGEIPYWSCTNCMFVEYSEP</sequence>